<dbReference type="SUPFAM" id="SSF56645">
    <property type="entry name" value="Acyl-CoA dehydrogenase NM domain-like"/>
    <property type="match status" value="1"/>
</dbReference>
<organism evidence="10 11">
    <name type="scientific">candidate division WOR-3 bacterium</name>
    <dbReference type="NCBI Taxonomy" id="2052148"/>
    <lineage>
        <taxon>Bacteria</taxon>
        <taxon>Bacteria division WOR-3</taxon>
    </lineage>
</organism>
<evidence type="ECO:0000259" key="9">
    <source>
        <dbReference type="Pfam" id="PF02771"/>
    </source>
</evidence>
<dbReference type="Pfam" id="PF02771">
    <property type="entry name" value="Acyl-CoA_dh_N"/>
    <property type="match status" value="1"/>
</dbReference>
<feature type="domain" description="Acyl-CoA dehydrogenase/oxidase N-terminal" evidence="9">
    <location>
        <begin position="6"/>
        <end position="117"/>
    </location>
</feature>
<reference evidence="10" key="1">
    <citation type="submission" date="2019-11" db="EMBL/GenBank/DDBJ databases">
        <title>Microbial mats filling the niche in hypersaline microbial mats.</title>
        <authorList>
            <person name="Wong H.L."/>
            <person name="Macleod F.I."/>
            <person name="White R.A. III"/>
            <person name="Burns B.P."/>
        </authorList>
    </citation>
    <scope>NUCLEOTIDE SEQUENCE</scope>
    <source>
        <strain evidence="10">Bin_327</strain>
    </source>
</reference>
<dbReference type="PANTHER" id="PTHR43884:SF12">
    <property type="entry name" value="ISOVALERYL-COA DEHYDROGENASE, MITOCHONDRIAL-RELATED"/>
    <property type="match status" value="1"/>
</dbReference>
<comment type="cofactor">
    <cofactor evidence="1 6">
        <name>FAD</name>
        <dbReference type="ChEBI" id="CHEBI:57692"/>
    </cofactor>
</comment>
<evidence type="ECO:0000256" key="3">
    <source>
        <dbReference type="ARBA" id="ARBA00022630"/>
    </source>
</evidence>
<dbReference type="InterPro" id="IPR009075">
    <property type="entry name" value="AcylCo_DH/oxidase_C"/>
</dbReference>
<dbReference type="PANTHER" id="PTHR43884">
    <property type="entry name" value="ACYL-COA DEHYDROGENASE"/>
    <property type="match status" value="1"/>
</dbReference>
<keyword evidence="4 6" id="KW-0274">FAD</keyword>
<dbReference type="AlphaFoldDB" id="A0A9D5QDE5"/>
<accession>A0A9D5QDE5</accession>
<keyword evidence="5 6" id="KW-0560">Oxidoreductase</keyword>
<dbReference type="GO" id="GO:0050660">
    <property type="term" value="F:flavin adenine dinucleotide binding"/>
    <property type="evidence" value="ECO:0007669"/>
    <property type="project" value="InterPro"/>
</dbReference>
<dbReference type="PIRSF" id="PIRSF016578">
    <property type="entry name" value="HsaA"/>
    <property type="match status" value="1"/>
</dbReference>
<dbReference type="PROSITE" id="PS00073">
    <property type="entry name" value="ACYL_COA_DH_2"/>
    <property type="match status" value="1"/>
</dbReference>
<comment type="similarity">
    <text evidence="2 6">Belongs to the acyl-CoA dehydrogenase family.</text>
</comment>
<evidence type="ECO:0000259" key="8">
    <source>
        <dbReference type="Pfam" id="PF02770"/>
    </source>
</evidence>
<dbReference type="Gene3D" id="1.10.540.10">
    <property type="entry name" value="Acyl-CoA dehydrogenase/oxidase, N-terminal domain"/>
    <property type="match status" value="1"/>
</dbReference>
<gene>
    <name evidence="10" type="ORF">GF359_10085</name>
</gene>
<dbReference type="Gene3D" id="2.40.110.10">
    <property type="entry name" value="Butyryl-CoA Dehydrogenase, subunit A, domain 2"/>
    <property type="match status" value="1"/>
</dbReference>
<evidence type="ECO:0000259" key="7">
    <source>
        <dbReference type="Pfam" id="PF00441"/>
    </source>
</evidence>
<dbReference type="InterPro" id="IPR046373">
    <property type="entry name" value="Acyl-CoA_Oxase/DH_mid-dom_sf"/>
</dbReference>
<dbReference type="GO" id="GO:0003995">
    <property type="term" value="F:acyl-CoA dehydrogenase activity"/>
    <property type="evidence" value="ECO:0007669"/>
    <property type="project" value="InterPro"/>
</dbReference>
<feature type="domain" description="Acyl-CoA dehydrogenase/oxidase C-terminal" evidence="7">
    <location>
        <begin position="230"/>
        <end position="377"/>
    </location>
</feature>
<dbReference type="FunFam" id="1.20.140.10:FF:000004">
    <property type="entry name" value="Acyl-CoA dehydrogenase FadE25"/>
    <property type="match status" value="1"/>
</dbReference>
<dbReference type="SUPFAM" id="SSF47203">
    <property type="entry name" value="Acyl-CoA dehydrogenase C-terminal domain-like"/>
    <property type="match status" value="1"/>
</dbReference>
<evidence type="ECO:0000313" key="10">
    <source>
        <dbReference type="EMBL" id="MBD3365549.1"/>
    </source>
</evidence>
<dbReference type="InterPro" id="IPR009100">
    <property type="entry name" value="AcylCoA_DH/oxidase_NM_dom_sf"/>
</dbReference>
<protein>
    <submittedName>
        <fullName evidence="10">Acyl-CoA dehydrogenase</fullName>
    </submittedName>
</protein>
<evidence type="ECO:0000256" key="1">
    <source>
        <dbReference type="ARBA" id="ARBA00001974"/>
    </source>
</evidence>
<evidence type="ECO:0000256" key="6">
    <source>
        <dbReference type="RuleBase" id="RU362125"/>
    </source>
</evidence>
<dbReference type="EMBL" id="WJKJ01000335">
    <property type="protein sequence ID" value="MBD3365549.1"/>
    <property type="molecule type" value="Genomic_DNA"/>
</dbReference>
<proteinExistence type="inferred from homology"/>
<evidence type="ECO:0000313" key="11">
    <source>
        <dbReference type="Proteomes" id="UP000630660"/>
    </source>
</evidence>
<dbReference type="InterPro" id="IPR006091">
    <property type="entry name" value="Acyl-CoA_Oxase/DH_mid-dom"/>
</dbReference>
<dbReference type="Gene3D" id="1.20.140.10">
    <property type="entry name" value="Butyryl-CoA Dehydrogenase, subunit A, domain 3"/>
    <property type="match status" value="1"/>
</dbReference>
<dbReference type="InterPro" id="IPR013786">
    <property type="entry name" value="AcylCoA_DH/ox_N"/>
</dbReference>
<dbReference type="FunFam" id="2.40.110.10:FF:000001">
    <property type="entry name" value="Acyl-CoA dehydrogenase, mitochondrial"/>
    <property type="match status" value="1"/>
</dbReference>
<dbReference type="InterPro" id="IPR006089">
    <property type="entry name" value="Acyl-CoA_DH_CS"/>
</dbReference>
<comment type="caution">
    <text evidence="10">The sequence shown here is derived from an EMBL/GenBank/DDBJ whole genome shotgun (WGS) entry which is preliminary data.</text>
</comment>
<dbReference type="FunFam" id="1.10.540.10:FF:000002">
    <property type="entry name" value="Acyl-CoA dehydrogenase FadE19"/>
    <property type="match status" value="1"/>
</dbReference>
<sequence>MEYFLTEEQQMIRDMAREIAEKKIKPVRQELDEKGEFPHDIMAELARSDLLRVFVPEEYEGMGGGVTEMCIVTEELSRVCPGVGTTYGANGLAAMPILLYGSDEQKKRFLPKIAAGESFAAFALTEADAGSDAGGIKTTAKEVEDGYVINGTKQFITNGEVADVYSVVVSTDPAKGARGASIFVIEKGTPGFDFGKEENKMGIRSSKTTQLIFNDCKISKENLLGKRGLGFIIAMKTFDRTRPGVAAQAVGTAQGAFDEALAYAKERKQFGKHITSFQGIQFMLADMATQIEAARSLVYATARMIDAGSKNFARESAMAKLYASDVAMRVTTDAVQIMGGYGYMKEYPTEKFMRDAKILQIYEGTNQIQREVIASHLIK</sequence>
<feature type="domain" description="Acyl-CoA oxidase/dehydrogenase middle" evidence="8">
    <location>
        <begin position="121"/>
        <end position="216"/>
    </location>
</feature>
<evidence type="ECO:0000256" key="2">
    <source>
        <dbReference type="ARBA" id="ARBA00009347"/>
    </source>
</evidence>
<keyword evidence="3 6" id="KW-0285">Flavoprotein</keyword>
<name>A0A9D5QDE5_UNCW3</name>
<dbReference type="Proteomes" id="UP000630660">
    <property type="component" value="Unassembled WGS sequence"/>
</dbReference>
<evidence type="ECO:0000256" key="5">
    <source>
        <dbReference type="ARBA" id="ARBA00023002"/>
    </source>
</evidence>
<dbReference type="InterPro" id="IPR036250">
    <property type="entry name" value="AcylCo_DH-like_C"/>
</dbReference>
<dbReference type="Pfam" id="PF02770">
    <property type="entry name" value="Acyl-CoA_dh_M"/>
    <property type="match status" value="1"/>
</dbReference>
<dbReference type="Pfam" id="PF00441">
    <property type="entry name" value="Acyl-CoA_dh_1"/>
    <property type="match status" value="1"/>
</dbReference>
<dbReference type="PROSITE" id="PS00072">
    <property type="entry name" value="ACYL_COA_DH_1"/>
    <property type="match status" value="1"/>
</dbReference>
<evidence type="ECO:0000256" key="4">
    <source>
        <dbReference type="ARBA" id="ARBA00022827"/>
    </source>
</evidence>
<dbReference type="InterPro" id="IPR037069">
    <property type="entry name" value="AcylCoA_DH/ox_N_sf"/>
</dbReference>